<dbReference type="GO" id="GO:0016020">
    <property type="term" value="C:membrane"/>
    <property type="evidence" value="ECO:0007669"/>
    <property type="project" value="InterPro"/>
</dbReference>
<dbReference type="Pfam" id="PF07730">
    <property type="entry name" value="HisKA_3"/>
    <property type="match status" value="1"/>
</dbReference>
<keyword evidence="8" id="KW-0902">Two-component regulatory system</keyword>
<dbReference type="InterPro" id="IPR005467">
    <property type="entry name" value="His_kinase_dom"/>
</dbReference>
<feature type="transmembrane region" description="Helical" evidence="9">
    <location>
        <begin position="158"/>
        <end position="178"/>
    </location>
</feature>
<feature type="transmembrane region" description="Helical" evidence="9">
    <location>
        <begin position="120"/>
        <end position="138"/>
    </location>
</feature>
<dbReference type="EMBL" id="PVTF01000005">
    <property type="protein sequence ID" value="PRY41574.1"/>
    <property type="molecule type" value="Genomic_DNA"/>
</dbReference>
<dbReference type="PANTHER" id="PTHR24421:SF10">
    <property type="entry name" value="NITRATE_NITRITE SENSOR PROTEIN NARQ"/>
    <property type="match status" value="1"/>
</dbReference>
<gene>
    <name evidence="11" type="ORF">CLV43_105332</name>
</gene>
<feature type="domain" description="Histidine kinase" evidence="10">
    <location>
        <begin position="312"/>
        <end position="402"/>
    </location>
</feature>
<feature type="transmembrane region" description="Helical" evidence="9">
    <location>
        <begin position="40"/>
        <end position="60"/>
    </location>
</feature>
<dbReference type="AlphaFoldDB" id="A0A2T0T7E7"/>
<keyword evidence="6 11" id="KW-0418">Kinase</keyword>
<evidence type="ECO:0000256" key="6">
    <source>
        <dbReference type="ARBA" id="ARBA00022777"/>
    </source>
</evidence>
<dbReference type="OrthoDB" id="227596at2"/>
<keyword evidence="12" id="KW-1185">Reference proteome</keyword>
<evidence type="ECO:0000256" key="7">
    <source>
        <dbReference type="ARBA" id="ARBA00022840"/>
    </source>
</evidence>
<evidence type="ECO:0000256" key="3">
    <source>
        <dbReference type="ARBA" id="ARBA00022553"/>
    </source>
</evidence>
<keyword evidence="4" id="KW-0808">Transferase</keyword>
<dbReference type="Gene3D" id="3.30.565.10">
    <property type="entry name" value="Histidine kinase-like ATPase, C-terminal domain"/>
    <property type="match status" value="1"/>
</dbReference>
<evidence type="ECO:0000256" key="1">
    <source>
        <dbReference type="ARBA" id="ARBA00000085"/>
    </source>
</evidence>
<evidence type="ECO:0000256" key="8">
    <source>
        <dbReference type="ARBA" id="ARBA00023012"/>
    </source>
</evidence>
<evidence type="ECO:0000256" key="5">
    <source>
        <dbReference type="ARBA" id="ARBA00022741"/>
    </source>
</evidence>
<dbReference type="CDD" id="cd16917">
    <property type="entry name" value="HATPase_UhpB-NarQ-NarX-like"/>
    <property type="match status" value="1"/>
</dbReference>
<reference evidence="11 12" key="1">
    <citation type="submission" date="2018-03" db="EMBL/GenBank/DDBJ databases">
        <title>Genomic Encyclopedia of Archaeal and Bacterial Type Strains, Phase II (KMG-II): from individual species to whole genera.</title>
        <authorList>
            <person name="Goeker M."/>
        </authorList>
    </citation>
    <scope>NUCLEOTIDE SEQUENCE [LARGE SCALE GENOMIC DNA]</scope>
    <source>
        <strain evidence="11 12">DSM 44720</strain>
    </source>
</reference>
<dbReference type="SMART" id="SM00387">
    <property type="entry name" value="HATPase_c"/>
    <property type="match status" value="1"/>
</dbReference>
<comment type="caution">
    <text evidence="11">The sequence shown here is derived from an EMBL/GenBank/DDBJ whole genome shotgun (WGS) entry which is preliminary data.</text>
</comment>
<evidence type="ECO:0000256" key="4">
    <source>
        <dbReference type="ARBA" id="ARBA00022679"/>
    </source>
</evidence>
<dbReference type="InterPro" id="IPR011712">
    <property type="entry name" value="Sig_transdc_His_kin_sub3_dim/P"/>
</dbReference>
<dbReference type="RefSeq" id="WP_106188581.1">
    <property type="nucleotide sequence ID" value="NZ_PVTF01000005.1"/>
</dbReference>
<keyword evidence="5" id="KW-0547">Nucleotide-binding</keyword>
<evidence type="ECO:0000256" key="9">
    <source>
        <dbReference type="SAM" id="Phobius"/>
    </source>
</evidence>
<dbReference type="SUPFAM" id="SSF55874">
    <property type="entry name" value="ATPase domain of HSP90 chaperone/DNA topoisomerase II/histidine kinase"/>
    <property type="match status" value="1"/>
</dbReference>
<keyword evidence="7" id="KW-0067">ATP-binding</keyword>
<dbReference type="Pfam" id="PF02518">
    <property type="entry name" value="HATPase_c"/>
    <property type="match status" value="1"/>
</dbReference>
<accession>A0A2T0T7E7</accession>
<dbReference type="GO" id="GO:0000155">
    <property type="term" value="F:phosphorelay sensor kinase activity"/>
    <property type="evidence" value="ECO:0007669"/>
    <property type="project" value="InterPro"/>
</dbReference>
<keyword evidence="3" id="KW-0597">Phosphoprotein</keyword>
<keyword evidence="9" id="KW-1133">Transmembrane helix</keyword>
<dbReference type="GO" id="GO:0005524">
    <property type="term" value="F:ATP binding"/>
    <property type="evidence" value="ECO:0007669"/>
    <property type="project" value="UniProtKB-KW"/>
</dbReference>
<organism evidence="11 12">
    <name type="scientific">Umezawaea tangerina</name>
    <dbReference type="NCBI Taxonomy" id="84725"/>
    <lineage>
        <taxon>Bacteria</taxon>
        <taxon>Bacillati</taxon>
        <taxon>Actinomycetota</taxon>
        <taxon>Actinomycetes</taxon>
        <taxon>Pseudonocardiales</taxon>
        <taxon>Pseudonocardiaceae</taxon>
        <taxon>Umezawaea</taxon>
    </lineage>
</organism>
<dbReference type="PROSITE" id="PS50109">
    <property type="entry name" value="HIS_KIN"/>
    <property type="match status" value="1"/>
</dbReference>
<evidence type="ECO:0000256" key="2">
    <source>
        <dbReference type="ARBA" id="ARBA00012438"/>
    </source>
</evidence>
<comment type="catalytic activity">
    <reaction evidence="1">
        <text>ATP + protein L-histidine = ADP + protein N-phospho-L-histidine.</text>
        <dbReference type="EC" id="2.7.13.3"/>
    </reaction>
</comment>
<proteinExistence type="predicted"/>
<dbReference type="Proteomes" id="UP000239494">
    <property type="component" value="Unassembled WGS sequence"/>
</dbReference>
<dbReference type="Gene3D" id="1.20.5.1930">
    <property type="match status" value="1"/>
</dbReference>
<dbReference type="InterPro" id="IPR050482">
    <property type="entry name" value="Sensor_HK_TwoCompSys"/>
</dbReference>
<evidence type="ECO:0000313" key="11">
    <source>
        <dbReference type="EMBL" id="PRY41574.1"/>
    </source>
</evidence>
<dbReference type="PANTHER" id="PTHR24421">
    <property type="entry name" value="NITRATE/NITRITE SENSOR PROTEIN NARX-RELATED"/>
    <property type="match status" value="1"/>
</dbReference>
<keyword evidence="9" id="KW-0472">Membrane</keyword>
<protein>
    <recommendedName>
        <fullName evidence="2">histidine kinase</fullName>
        <ecNumber evidence="2">2.7.13.3</ecNumber>
    </recommendedName>
</protein>
<feature type="transmembrane region" description="Helical" evidence="9">
    <location>
        <begin position="95"/>
        <end position="113"/>
    </location>
</feature>
<feature type="transmembrane region" description="Helical" evidence="9">
    <location>
        <begin position="67"/>
        <end position="89"/>
    </location>
</feature>
<name>A0A2T0T7E7_9PSEU</name>
<sequence length="416" mass="43486">MESPNRVWRTVVGSPGPLTFALLLLLGAEAGLRGLNTSHIGARLWQLAAVAMLCAITALASRRSFTAALVAAAALPIGSVLIRLGDVLISPPVDIKLLVTEVVAVMALIAVLVREASTSRAVIGLAVVLVGTASAWSIRPNYRKEVGGAVRVYEPAPGIAVTIGGILLVASVGLGLYLRLRDRERRRSVEAEVLAAQRSERMALARDLHDVVAHYVTTIVVHSQAAEAVLDLNPDAAREVLPVITSSGTEALAAMRTLVGTLRGSEPAGSGSADPTSDLTADIRTVTEESGLPVHLELDLVEQVPPKFERSVLRLVQESLTNSRKHAADVTRVDVSVSTREGVIHLRVADNGSGAGQAPIGGSGGYGLVGMRERVELLGGTFTAGARPGAGWEVQARIPISTFLGTPLAESRANPS</sequence>
<evidence type="ECO:0000259" key="10">
    <source>
        <dbReference type="PROSITE" id="PS50109"/>
    </source>
</evidence>
<dbReference type="GO" id="GO:0046983">
    <property type="term" value="F:protein dimerization activity"/>
    <property type="evidence" value="ECO:0007669"/>
    <property type="project" value="InterPro"/>
</dbReference>
<evidence type="ECO:0000313" key="12">
    <source>
        <dbReference type="Proteomes" id="UP000239494"/>
    </source>
</evidence>
<dbReference type="EC" id="2.7.13.3" evidence="2"/>
<dbReference type="InterPro" id="IPR003594">
    <property type="entry name" value="HATPase_dom"/>
</dbReference>
<dbReference type="InterPro" id="IPR036890">
    <property type="entry name" value="HATPase_C_sf"/>
</dbReference>
<keyword evidence="9" id="KW-0812">Transmembrane</keyword>